<feature type="transmembrane region" description="Helical" evidence="5">
    <location>
        <begin position="36"/>
        <end position="58"/>
    </location>
</feature>
<evidence type="ECO:0000256" key="2">
    <source>
        <dbReference type="ARBA" id="ARBA00022692"/>
    </source>
</evidence>
<evidence type="ECO:0000313" key="6">
    <source>
        <dbReference type="EMBL" id="CAA0119355.1"/>
    </source>
</evidence>
<feature type="transmembrane region" description="Helical" evidence="5">
    <location>
        <begin position="138"/>
        <end position="157"/>
    </location>
</feature>
<gene>
    <name evidence="5 6" type="primary">yciB</name>
    <name evidence="6" type="ORF">DPBNPPHM_02443</name>
</gene>
<evidence type="ECO:0000256" key="4">
    <source>
        <dbReference type="ARBA" id="ARBA00023136"/>
    </source>
</evidence>
<protein>
    <recommendedName>
        <fullName evidence="5">Inner membrane-spanning protein YciB</fullName>
    </recommendedName>
</protein>
<feature type="transmembrane region" description="Helical" evidence="5">
    <location>
        <begin position="94"/>
        <end position="110"/>
    </location>
</feature>
<comment type="subcellular location">
    <subcellularLocation>
        <location evidence="5">Cell inner membrane</location>
        <topology evidence="5">Multi-pass membrane protein</topology>
    </subcellularLocation>
</comment>
<keyword evidence="2 5" id="KW-0812">Transmembrane</keyword>
<dbReference type="PANTHER" id="PTHR36917:SF1">
    <property type="entry name" value="INNER MEMBRANE-SPANNING PROTEIN YCIB"/>
    <property type="match status" value="1"/>
</dbReference>
<comment type="similarity">
    <text evidence="5">Belongs to the YciB family.</text>
</comment>
<dbReference type="HAMAP" id="MF_00189">
    <property type="entry name" value="YciB"/>
    <property type="match status" value="1"/>
</dbReference>
<dbReference type="PANTHER" id="PTHR36917">
    <property type="entry name" value="INTRACELLULAR SEPTATION PROTEIN A-RELATED"/>
    <property type="match status" value="1"/>
</dbReference>
<evidence type="ECO:0000256" key="5">
    <source>
        <dbReference type="HAMAP-Rule" id="MF_00189"/>
    </source>
</evidence>
<dbReference type="AlphaFoldDB" id="A0A5S9QKE7"/>
<dbReference type="OrthoDB" id="9788219at2"/>
<accession>A0A5S9QKE7</accession>
<evidence type="ECO:0000256" key="1">
    <source>
        <dbReference type="ARBA" id="ARBA00022475"/>
    </source>
</evidence>
<sequence>MQQILELLPIALFFWAYSMSGETINVVGYTLTFDGIYTATAFLMIASVLHLGGTWLFTRKVERRLALLVLVIVVTGGLTLALRDNIFILWKPTLFNWALAAVFAGSHFVGSKKPLIERMLGSQLQLPLAIWQRLSKIWIGYFVMVGAMNLVVAYQFSEAFWVSYKLYSAIGFTLLISIATAVVVSPYLKESETSK</sequence>
<organism evidence="6 7">
    <name type="scientific">BD1-7 clade bacterium</name>
    <dbReference type="NCBI Taxonomy" id="2029982"/>
    <lineage>
        <taxon>Bacteria</taxon>
        <taxon>Pseudomonadati</taxon>
        <taxon>Pseudomonadota</taxon>
        <taxon>Gammaproteobacteria</taxon>
        <taxon>Cellvibrionales</taxon>
        <taxon>Spongiibacteraceae</taxon>
        <taxon>BD1-7 clade</taxon>
    </lineage>
</organism>
<dbReference type="Proteomes" id="UP000434580">
    <property type="component" value="Unassembled WGS sequence"/>
</dbReference>
<evidence type="ECO:0000313" key="7">
    <source>
        <dbReference type="Proteomes" id="UP000434580"/>
    </source>
</evidence>
<keyword evidence="5" id="KW-0997">Cell inner membrane</keyword>
<dbReference type="EMBL" id="CACSII010000020">
    <property type="protein sequence ID" value="CAA0119355.1"/>
    <property type="molecule type" value="Genomic_DNA"/>
</dbReference>
<dbReference type="InterPro" id="IPR006008">
    <property type="entry name" value="YciB"/>
</dbReference>
<dbReference type="GO" id="GO:0005886">
    <property type="term" value="C:plasma membrane"/>
    <property type="evidence" value="ECO:0007669"/>
    <property type="project" value="UniProtKB-SubCell"/>
</dbReference>
<reference evidence="6 7" key="1">
    <citation type="submission" date="2019-11" db="EMBL/GenBank/DDBJ databases">
        <authorList>
            <person name="Holert J."/>
        </authorList>
    </citation>
    <scope>NUCLEOTIDE SEQUENCE [LARGE SCALE GENOMIC DNA]</scope>
    <source>
        <strain evidence="6">BC5_2</strain>
    </source>
</reference>
<comment type="function">
    <text evidence="5">Plays a role in cell envelope biogenesis, maintenance of cell envelope integrity and membrane homeostasis.</text>
</comment>
<proteinExistence type="inferred from homology"/>
<keyword evidence="3 5" id="KW-1133">Transmembrane helix</keyword>
<keyword evidence="4 5" id="KW-0472">Membrane</keyword>
<dbReference type="Pfam" id="PF04279">
    <property type="entry name" value="IspA"/>
    <property type="match status" value="1"/>
</dbReference>
<keyword evidence="1 5" id="KW-1003">Cell membrane</keyword>
<feature type="transmembrane region" description="Helical" evidence="5">
    <location>
        <begin position="169"/>
        <end position="188"/>
    </location>
</feature>
<name>A0A5S9QKE7_9GAMM</name>
<evidence type="ECO:0000256" key="3">
    <source>
        <dbReference type="ARBA" id="ARBA00022989"/>
    </source>
</evidence>
<feature type="transmembrane region" description="Helical" evidence="5">
    <location>
        <begin position="65"/>
        <end position="82"/>
    </location>
</feature>